<keyword evidence="2 5" id="KW-0690">Ribosome biogenesis</keyword>
<comment type="function">
    <text evidence="5">Could be a nuclease involved in processing of the 5'-end of pre-16S rRNA.</text>
</comment>
<comment type="subcellular location">
    <subcellularLocation>
        <location evidence="5">Cytoplasm</location>
    </subcellularLocation>
</comment>
<evidence type="ECO:0000313" key="7">
    <source>
        <dbReference type="EMBL" id="HIX46025.1"/>
    </source>
</evidence>
<dbReference type="GO" id="GO:0005829">
    <property type="term" value="C:cytosol"/>
    <property type="evidence" value="ECO:0007669"/>
    <property type="project" value="TreeGrafter"/>
</dbReference>
<comment type="similarity">
    <text evidence="5">Belongs to the YqgF HJR family.</text>
</comment>
<protein>
    <recommendedName>
        <fullName evidence="5">Putative pre-16S rRNA nuclease</fullName>
        <ecNumber evidence="5">3.1.-.-</ecNumber>
    </recommendedName>
</protein>
<name>A0A9D1VS60_9BACT</name>
<dbReference type="PANTHER" id="PTHR33317">
    <property type="entry name" value="POLYNUCLEOTIDYL TRANSFERASE, RIBONUCLEASE H-LIKE SUPERFAMILY PROTEIN"/>
    <property type="match status" value="1"/>
</dbReference>
<evidence type="ECO:0000259" key="6">
    <source>
        <dbReference type="SMART" id="SM00732"/>
    </source>
</evidence>
<dbReference type="EC" id="3.1.-.-" evidence="5"/>
<dbReference type="InterPro" id="IPR012337">
    <property type="entry name" value="RNaseH-like_sf"/>
</dbReference>
<dbReference type="GO" id="GO:0000967">
    <property type="term" value="P:rRNA 5'-end processing"/>
    <property type="evidence" value="ECO:0007669"/>
    <property type="project" value="UniProtKB-UniRule"/>
</dbReference>
<sequence length="142" mass="16231">MARIISIDYGRARCGIAATDTLQIIANGLTTVPTSKLMDFLRDYTSREAVECIVVGYPRQADYSDSENMRYVNAFVKQLHRQMPDMKIELYDERFTSVLAHRTMIDAGIGRMARRNKALVDEISATIILQSYLESKKYNTRP</sequence>
<dbReference type="GO" id="GO:0004518">
    <property type="term" value="F:nuclease activity"/>
    <property type="evidence" value="ECO:0007669"/>
    <property type="project" value="UniProtKB-KW"/>
</dbReference>
<evidence type="ECO:0000256" key="1">
    <source>
        <dbReference type="ARBA" id="ARBA00022490"/>
    </source>
</evidence>
<comment type="caution">
    <text evidence="7">The sequence shown here is derived from an EMBL/GenBank/DDBJ whole genome shotgun (WGS) entry which is preliminary data.</text>
</comment>
<gene>
    <name evidence="7" type="primary">ruvX</name>
    <name evidence="7" type="ORF">H9982_07365</name>
</gene>
<dbReference type="Gene3D" id="3.30.420.140">
    <property type="entry name" value="YqgF/RNase H-like domain"/>
    <property type="match status" value="1"/>
</dbReference>
<dbReference type="NCBIfam" id="TIGR00250">
    <property type="entry name" value="RNAse_H_YqgF"/>
    <property type="match status" value="1"/>
</dbReference>
<keyword evidence="4 5" id="KW-0378">Hydrolase</keyword>
<evidence type="ECO:0000256" key="4">
    <source>
        <dbReference type="ARBA" id="ARBA00022801"/>
    </source>
</evidence>
<evidence type="ECO:0000256" key="5">
    <source>
        <dbReference type="HAMAP-Rule" id="MF_00651"/>
    </source>
</evidence>
<dbReference type="InterPro" id="IPR006641">
    <property type="entry name" value="YqgF/RNaseH-like_dom"/>
</dbReference>
<dbReference type="Proteomes" id="UP000824246">
    <property type="component" value="Unassembled WGS sequence"/>
</dbReference>
<organism evidence="7 8">
    <name type="scientific">Candidatus Barnesiella excrementipullorum</name>
    <dbReference type="NCBI Taxonomy" id="2838479"/>
    <lineage>
        <taxon>Bacteria</taxon>
        <taxon>Pseudomonadati</taxon>
        <taxon>Bacteroidota</taxon>
        <taxon>Bacteroidia</taxon>
        <taxon>Bacteroidales</taxon>
        <taxon>Barnesiellaceae</taxon>
        <taxon>Barnesiella</taxon>
    </lineage>
</organism>
<reference evidence="7" key="2">
    <citation type="submission" date="2021-04" db="EMBL/GenBank/DDBJ databases">
        <authorList>
            <person name="Gilroy R."/>
        </authorList>
    </citation>
    <scope>NUCLEOTIDE SEQUENCE</scope>
    <source>
        <strain evidence="7">ChiHjej12B11-16260</strain>
    </source>
</reference>
<dbReference type="Pfam" id="PF03652">
    <property type="entry name" value="RuvX"/>
    <property type="match status" value="1"/>
</dbReference>
<dbReference type="InterPro" id="IPR037027">
    <property type="entry name" value="YqgF/RNaseH-like_dom_sf"/>
</dbReference>
<dbReference type="PANTHER" id="PTHR33317:SF4">
    <property type="entry name" value="POLYNUCLEOTIDYL TRANSFERASE, RIBONUCLEASE H-LIKE SUPERFAMILY PROTEIN"/>
    <property type="match status" value="1"/>
</dbReference>
<dbReference type="InterPro" id="IPR005227">
    <property type="entry name" value="YqgF"/>
</dbReference>
<dbReference type="HAMAP" id="MF_00651">
    <property type="entry name" value="Nuclease_YqgF"/>
    <property type="match status" value="1"/>
</dbReference>
<evidence type="ECO:0000256" key="2">
    <source>
        <dbReference type="ARBA" id="ARBA00022517"/>
    </source>
</evidence>
<dbReference type="AlphaFoldDB" id="A0A9D1VS60"/>
<dbReference type="CDD" id="cd16964">
    <property type="entry name" value="YqgF"/>
    <property type="match status" value="1"/>
</dbReference>
<keyword evidence="3 5" id="KW-0540">Nuclease</keyword>
<feature type="domain" description="YqgF/RNase H-like" evidence="6">
    <location>
        <begin position="2"/>
        <end position="100"/>
    </location>
</feature>
<dbReference type="EMBL" id="DXFB01000192">
    <property type="protein sequence ID" value="HIX46025.1"/>
    <property type="molecule type" value="Genomic_DNA"/>
</dbReference>
<evidence type="ECO:0000313" key="8">
    <source>
        <dbReference type="Proteomes" id="UP000824246"/>
    </source>
</evidence>
<dbReference type="SMART" id="SM00732">
    <property type="entry name" value="YqgFc"/>
    <property type="match status" value="1"/>
</dbReference>
<dbReference type="SUPFAM" id="SSF53098">
    <property type="entry name" value="Ribonuclease H-like"/>
    <property type="match status" value="1"/>
</dbReference>
<reference evidence="7" key="1">
    <citation type="journal article" date="2021" name="PeerJ">
        <title>Extensive microbial diversity within the chicken gut microbiome revealed by metagenomics and culture.</title>
        <authorList>
            <person name="Gilroy R."/>
            <person name="Ravi A."/>
            <person name="Getino M."/>
            <person name="Pursley I."/>
            <person name="Horton D.L."/>
            <person name="Alikhan N.F."/>
            <person name="Baker D."/>
            <person name="Gharbi K."/>
            <person name="Hall N."/>
            <person name="Watson M."/>
            <person name="Adriaenssens E.M."/>
            <person name="Foster-Nyarko E."/>
            <person name="Jarju S."/>
            <person name="Secka A."/>
            <person name="Antonio M."/>
            <person name="Oren A."/>
            <person name="Chaudhuri R.R."/>
            <person name="La Ragione R."/>
            <person name="Hildebrand F."/>
            <person name="Pallen M.J."/>
        </authorList>
    </citation>
    <scope>NUCLEOTIDE SEQUENCE</scope>
    <source>
        <strain evidence="7">ChiHjej12B11-16260</strain>
    </source>
</reference>
<keyword evidence="1 5" id="KW-0963">Cytoplasm</keyword>
<accession>A0A9D1VS60</accession>
<evidence type="ECO:0000256" key="3">
    <source>
        <dbReference type="ARBA" id="ARBA00022722"/>
    </source>
</evidence>
<dbReference type="GO" id="GO:0016788">
    <property type="term" value="F:hydrolase activity, acting on ester bonds"/>
    <property type="evidence" value="ECO:0007669"/>
    <property type="project" value="UniProtKB-UniRule"/>
</dbReference>
<proteinExistence type="inferred from homology"/>